<dbReference type="SUPFAM" id="SSF53335">
    <property type="entry name" value="S-adenosyl-L-methionine-dependent methyltransferases"/>
    <property type="match status" value="1"/>
</dbReference>
<dbReference type="GO" id="GO:0008757">
    <property type="term" value="F:S-adenosylmethionine-dependent methyltransferase activity"/>
    <property type="evidence" value="ECO:0007669"/>
    <property type="project" value="InterPro"/>
</dbReference>
<dbReference type="PANTHER" id="PTHR43591:SF24">
    <property type="entry name" value="2-METHOXY-6-POLYPRENYL-1,4-BENZOQUINOL METHYLASE, MITOCHONDRIAL"/>
    <property type="match status" value="1"/>
</dbReference>
<dbReference type="GO" id="GO:0032259">
    <property type="term" value="P:methylation"/>
    <property type="evidence" value="ECO:0007669"/>
    <property type="project" value="UniProtKB-KW"/>
</dbReference>
<evidence type="ECO:0000259" key="1">
    <source>
        <dbReference type="Pfam" id="PF08241"/>
    </source>
</evidence>
<dbReference type="RefSeq" id="WP_220227946.1">
    <property type="nucleotide sequence ID" value="NZ_JAICBX010000002.1"/>
</dbReference>
<dbReference type="PANTHER" id="PTHR43591">
    <property type="entry name" value="METHYLTRANSFERASE"/>
    <property type="match status" value="1"/>
</dbReference>
<sequence length="256" mass="28305">MTRDHVAINRDVWNADAENWIAGGERLWKAETPVWGSWSVSDESLKLIPEDLTGKDAIELGCGTGYVSGWMARRGARVTAIDVSANQLATARRLAHEHGADITFIEGNAEATGLEDSSFDFAISEYGAAIWCPPEAWLREAWRLLRSGGTLVFLGNHPLVLLCSPESGAPCDTTLHRPYRGMWGADWTEVEFEPSGVCFNLTISGWMELFAAIGFAVKGYHEVFAPDSVTDTRAFVPAEWAKKYPVEQVWRLEKVG</sequence>
<comment type="caution">
    <text evidence="2">The sequence shown here is derived from an EMBL/GenBank/DDBJ whole genome shotgun (WGS) entry which is preliminary data.</text>
</comment>
<dbReference type="EMBL" id="JAICBX010000002">
    <property type="protein sequence ID" value="MBW8637219.1"/>
    <property type="molecule type" value="Genomic_DNA"/>
</dbReference>
<feature type="domain" description="Methyltransferase type 11" evidence="1">
    <location>
        <begin position="59"/>
        <end position="153"/>
    </location>
</feature>
<keyword evidence="3" id="KW-1185">Reference proteome</keyword>
<evidence type="ECO:0000313" key="3">
    <source>
        <dbReference type="Proteomes" id="UP001196509"/>
    </source>
</evidence>
<name>A0AAE2ZI88_9HYPH</name>
<reference evidence="2" key="1">
    <citation type="submission" date="2021-08" db="EMBL/GenBank/DDBJ databases">
        <title>Hoeflea bacterium WL0058 sp. nov., isolated from the sediment.</title>
        <authorList>
            <person name="Wang L."/>
            <person name="Zhang D."/>
        </authorList>
    </citation>
    <scope>NUCLEOTIDE SEQUENCE</scope>
    <source>
        <strain evidence="2">WL0058</strain>
    </source>
</reference>
<dbReference type="CDD" id="cd02440">
    <property type="entry name" value="AdoMet_MTases"/>
    <property type="match status" value="1"/>
</dbReference>
<keyword evidence="2" id="KW-0489">Methyltransferase</keyword>
<protein>
    <submittedName>
        <fullName evidence="2">Class I SAM-dependent methyltransferase</fullName>
    </submittedName>
</protein>
<evidence type="ECO:0000313" key="2">
    <source>
        <dbReference type="EMBL" id="MBW8637219.1"/>
    </source>
</evidence>
<keyword evidence="2" id="KW-0808">Transferase</keyword>
<accession>A0AAE2ZI88</accession>
<gene>
    <name evidence="2" type="ORF">K1W69_08470</name>
</gene>
<dbReference type="Pfam" id="PF08241">
    <property type="entry name" value="Methyltransf_11"/>
    <property type="match status" value="1"/>
</dbReference>
<dbReference type="InterPro" id="IPR029063">
    <property type="entry name" value="SAM-dependent_MTases_sf"/>
</dbReference>
<dbReference type="Gene3D" id="3.40.50.150">
    <property type="entry name" value="Vaccinia Virus protein VP39"/>
    <property type="match status" value="1"/>
</dbReference>
<dbReference type="InterPro" id="IPR013216">
    <property type="entry name" value="Methyltransf_11"/>
</dbReference>
<dbReference type="AlphaFoldDB" id="A0AAE2ZI88"/>
<proteinExistence type="predicted"/>
<organism evidence="2 3">
    <name type="scientific">Flavimaribacter sediminis</name>
    <dbReference type="NCBI Taxonomy" id="2865987"/>
    <lineage>
        <taxon>Bacteria</taxon>
        <taxon>Pseudomonadati</taxon>
        <taxon>Pseudomonadota</taxon>
        <taxon>Alphaproteobacteria</taxon>
        <taxon>Hyphomicrobiales</taxon>
        <taxon>Rhizobiaceae</taxon>
        <taxon>Flavimaribacter</taxon>
    </lineage>
</organism>
<dbReference type="Proteomes" id="UP001196509">
    <property type="component" value="Unassembled WGS sequence"/>
</dbReference>